<keyword evidence="1" id="KW-1133">Transmembrane helix</keyword>
<evidence type="ECO:0000313" key="3">
    <source>
        <dbReference type="Proteomes" id="UP000298493"/>
    </source>
</evidence>
<gene>
    <name evidence="2" type="ORF">E6O75_ATG07125</name>
</gene>
<dbReference type="EMBL" id="SNSC02000012">
    <property type="protein sequence ID" value="TID19787.1"/>
    <property type="molecule type" value="Genomic_DNA"/>
</dbReference>
<evidence type="ECO:0000256" key="1">
    <source>
        <dbReference type="SAM" id="Phobius"/>
    </source>
</evidence>
<proteinExistence type="predicted"/>
<accession>A0A4Z1PBH1</accession>
<feature type="transmembrane region" description="Helical" evidence="1">
    <location>
        <begin position="59"/>
        <end position="82"/>
    </location>
</feature>
<protein>
    <submittedName>
        <fullName evidence="2">Uncharacterized protein</fullName>
    </submittedName>
</protein>
<dbReference type="Proteomes" id="UP000298493">
    <property type="component" value="Unassembled WGS sequence"/>
</dbReference>
<dbReference type="AlphaFoldDB" id="A0A4Z1PBH1"/>
<comment type="caution">
    <text evidence="2">The sequence shown here is derived from an EMBL/GenBank/DDBJ whole genome shotgun (WGS) entry which is preliminary data.</text>
</comment>
<sequence>MGPQDPSRGLHGTAVCRGHGRDGSLRFATASDCSYWITLALFQTQPELMRINRVRRPHISYIILDIVPSFYCWMAVLSIHSWEHSGPM</sequence>
<evidence type="ECO:0000313" key="2">
    <source>
        <dbReference type="EMBL" id="TID19787.1"/>
    </source>
</evidence>
<keyword evidence="1" id="KW-0812">Transmembrane</keyword>
<name>A0A4Z1PBH1_9PEZI</name>
<reference evidence="2 3" key="1">
    <citation type="submission" date="2019-04" db="EMBL/GenBank/DDBJ databases">
        <title>High contiguity whole genome sequence and gene annotation resource for two Venturia nashicola isolates.</title>
        <authorList>
            <person name="Prokchorchik M."/>
            <person name="Won K."/>
            <person name="Lee Y."/>
            <person name="Choi E.D."/>
            <person name="Segonzac C."/>
            <person name="Sohn K.H."/>
        </authorList>
    </citation>
    <scope>NUCLEOTIDE SEQUENCE [LARGE SCALE GENOMIC DNA]</scope>
    <source>
        <strain evidence="2 3">PRI2</strain>
    </source>
</reference>
<keyword evidence="1" id="KW-0472">Membrane</keyword>
<keyword evidence="3" id="KW-1185">Reference proteome</keyword>
<organism evidence="2 3">
    <name type="scientific">Venturia nashicola</name>
    <dbReference type="NCBI Taxonomy" id="86259"/>
    <lineage>
        <taxon>Eukaryota</taxon>
        <taxon>Fungi</taxon>
        <taxon>Dikarya</taxon>
        <taxon>Ascomycota</taxon>
        <taxon>Pezizomycotina</taxon>
        <taxon>Dothideomycetes</taxon>
        <taxon>Pleosporomycetidae</taxon>
        <taxon>Venturiales</taxon>
        <taxon>Venturiaceae</taxon>
        <taxon>Venturia</taxon>
    </lineage>
</organism>